<accession>A0A2K0AX57</accession>
<organism evidence="1 2">
    <name type="scientific">Staphylococcus haemolyticus</name>
    <dbReference type="NCBI Taxonomy" id="1283"/>
    <lineage>
        <taxon>Bacteria</taxon>
        <taxon>Bacillati</taxon>
        <taxon>Bacillota</taxon>
        <taxon>Bacilli</taxon>
        <taxon>Bacillales</taxon>
        <taxon>Staphylococcaceae</taxon>
        <taxon>Staphylococcus</taxon>
    </lineage>
</organism>
<evidence type="ECO:0000313" key="1">
    <source>
        <dbReference type="EMBL" id="PNN29613.1"/>
    </source>
</evidence>
<comment type="caution">
    <text evidence="1">The sequence shown here is derived from an EMBL/GenBank/DDBJ whole genome shotgun (WGS) entry which is preliminary data.</text>
</comment>
<gene>
    <name evidence="1" type="ORF">AL503_002200</name>
</gene>
<reference evidence="1 2" key="1">
    <citation type="submission" date="2017-12" db="EMBL/GenBank/DDBJ databases">
        <title>FDA dAtabase for Regulatory Grade micrObial Sequences (FDA-ARGOS): Supporting development and validation of Infectious Disease Dx tests.</title>
        <authorList>
            <person name="Hoffmann M."/>
            <person name="Allard M."/>
            <person name="Evans P."/>
            <person name="Brown E."/>
            <person name="Tallon L."/>
            <person name="Sadzewicz L."/>
            <person name="Sengamalay N."/>
            <person name="Ott S."/>
            <person name="Godinez A."/>
            <person name="Nagaraj S."/>
            <person name="Vavikolanu K."/>
            <person name="Aluvathingal J."/>
            <person name="Nadendla S."/>
            <person name="Sichtig H."/>
        </authorList>
    </citation>
    <scope>NUCLEOTIDE SEQUENCE [LARGE SCALE GENOMIC DNA]</scope>
    <source>
        <strain evidence="1 2">FDAARGOS_148</strain>
    </source>
</reference>
<dbReference type="EMBL" id="LORN02000007">
    <property type="protein sequence ID" value="PNN29613.1"/>
    <property type="molecule type" value="Genomic_DNA"/>
</dbReference>
<sequence>MSCFVHSEKEFNTLGKYFKEVVKLDNDFTDNLIFNLYQFELVSVNTRYNENNLANIMMYKGEAYENLEIISSYDALKLLDSIKYQAADMNSEILWKKVLNVHQKLVKGIIQLNHLEENYKDTLAYNDSSWW</sequence>
<dbReference type="Proteomes" id="UP000053523">
    <property type="component" value="Unassembled WGS sequence"/>
</dbReference>
<dbReference type="AlphaFoldDB" id="A0A2K0AX57"/>
<dbReference type="RefSeq" id="WP_151370741.1">
    <property type="nucleotide sequence ID" value="NZ_JAKVGY010000010.1"/>
</dbReference>
<evidence type="ECO:0000313" key="2">
    <source>
        <dbReference type="Proteomes" id="UP000053523"/>
    </source>
</evidence>
<protein>
    <submittedName>
        <fullName evidence="1">Uncharacterized protein</fullName>
    </submittedName>
</protein>
<proteinExistence type="predicted"/>
<name>A0A2K0AX57_STAHA</name>